<dbReference type="PANTHER" id="PTHR36842">
    <property type="entry name" value="PROTEIN TOLB HOMOLOG"/>
    <property type="match status" value="1"/>
</dbReference>
<keyword evidence="3" id="KW-1185">Reference proteome</keyword>
<name>A0A9R1CBG4_9BACT</name>
<dbReference type="EMBL" id="BPUB01000002">
    <property type="protein sequence ID" value="GJG59622.1"/>
    <property type="molecule type" value="Genomic_DNA"/>
</dbReference>
<dbReference type="SUPFAM" id="SSF82171">
    <property type="entry name" value="DPP6 N-terminal domain-like"/>
    <property type="match status" value="1"/>
</dbReference>
<organism evidence="2 3">
    <name type="scientific">Prevotella lacticifex</name>
    <dbReference type="NCBI Taxonomy" id="2854755"/>
    <lineage>
        <taxon>Bacteria</taxon>
        <taxon>Pseudomonadati</taxon>
        <taxon>Bacteroidota</taxon>
        <taxon>Bacteroidia</taxon>
        <taxon>Bacteroidales</taxon>
        <taxon>Prevotellaceae</taxon>
        <taxon>Prevotella</taxon>
    </lineage>
</organism>
<dbReference type="GeneID" id="72466333"/>
<dbReference type="PROSITE" id="PS51257">
    <property type="entry name" value="PROKAR_LIPOPROTEIN"/>
    <property type="match status" value="1"/>
</dbReference>
<proteinExistence type="inferred from homology"/>
<protein>
    <submittedName>
        <fullName evidence="2">Cytochrome c-binding protein</fullName>
    </submittedName>
</protein>
<dbReference type="InterPro" id="IPR011044">
    <property type="entry name" value="Quino_amine_DH_bsu"/>
</dbReference>
<accession>A0A9R1CBG4</accession>
<gene>
    <name evidence="2" type="ORF">PRLR5076_24730</name>
</gene>
<dbReference type="AlphaFoldDB" id="A0A9R1CBG4"/>
<dbReference type="InterPro" id="IPR011042">
    <property type="entry name" value="6-blade_b-propeller_TolB-like"/>
</dbReference>
<evidence type="ECO:0000313" key="2">
    <source>
        <dbReference type="EMBL" id="GJG59622.1"/>
    </source>
</evidence>
<reference evidence="2" key="1">
    <citation type="journal article" date="2022" name="Int. J. Syst. Evol. Microbiol.">
        <title>Prevotella lacticifex sp. nov., isolated from the rumen of cows.</title>
        <authorList>
            <person name="Shinkai T."/>
            <person name="Ikeyama N."/>
            <person name="Kumagai M."/>
            <person name="Ohmori H."/>
            <person name="Sakamoto M."/>
            <person name="Ohkuma M."/>
            <person name="Mitsumori M."/>
        </authorList>
    </citation>
    <scope>NUCLEOTIDE SEQUENCE</scope>
    <source>
        <strain evidence="2">R5076</strain>
    </source>
</reference>
<sequence length="502" mass="56844">MMNKNVLYYIKGVVALTILILLAACSPHVENAVEKDTLPPIYPDYTDVTIPRNIAPLNFMLRGDVQAVSVSINGETVVAADGRKVVFDDGQWHEIMERNAGKDLTVKVFAENDGQWTAYKTFRLTVAADTIDPILTYRLIEPDYEVWNHLQIQQRNITNFDTKPLADWHLQENRCMNCHGFSNRDPQLSMMYVRGKGGGAILNDHGHMRKLNLKASTPTDSMVSSSVYYGFSPSGRYVVFSTNIIIPAFHARPDKRLEVYDTKSDVYVADLKTHTIILDPQLADTTKLETFPTFSPDGKFIYYCSADKRGLYSKNLRGLQYSLLRIPFDEAKGTIGDKVDTLVNADRNADGRQKLSVCHPKISPDGRYLLYTVADYGTFPIWHQESDLRMMDLTTGRVDSLGIVNSNKSDTYHSWSSNSRWFVFASKRDDGQYGKPYFCYVDSKGVAHKPFVLPQADPEFYDDNLKSFNVPELGRAPLPFDAADVERAMKLDAESFSLKRDR</sequence>
<dbReference type="SUPFAM" id="SSF50969">
    <property type="entry name" value="YVTN repeat-like/Quinoprotein amine dehydrogenase"/>
    <property type="match status" value="1"/>
</dbReference>
<dbReference type="Gene3D" id="2.120.10.30">
    <property type="entry name" value="TolB, C-terminal domain"/>
    <property type="match status" value="2"/>
</dbReference>
<evidence type="ECO:0000256" key="1">
    <source>
        <dbReference type="ARBA" id="ARBA00009820"/>
    </source>
</evidence>
<dbReference type="PANTHER" id="PTHR36842:SF2">
    <property type="entry name" value="SLR0505 PROTEIN"/>
    <property type="match status" value="1"/>
</dbReference>
<dbReference type="Proteomes" id="UP000825483">
    <property type="component" value="Unassembled WGS sequence"/>
</dbReference>
<dbReference type="RefSeq" id="WP_223928675.1">
    <property type="nucleotide sequence ID" value="NZ_BPTU01000002.1"/>
</dbReference>
<comment type="caution">
    <text evidence="2">The sequence shown here is derived from an EMBL/GenBank/DDBJ whole genome shotgun (WGS) entry which is preliminary data.</text>
</comment>
<dbReference type="InterPro" id="IPR011659">
    <property type="entry name" value="WD40"/>
</dbReference>
<comment type="similarity">
    <text evidence="1">Belongs to the TolB family.</text>
</comment>
<evidence type="ECO:0000313" key="3">
    <source>
        <dbReference type="Proteomes" id="UP000825483"/>
    </source>
</evidence>
<dbReference type="Pfam" id="PF07676">
    <property type="entry name" value="PD40"/>
    <property type="match status" value="2"/>
</dbReference>